<feature type="compositionally biased region" description="Polar residues" evidence="2">
    <location>
        <begin position="335"/>
        <end position="346"/>
    </location>
</feature>
<name>A0A0L0CGF3_LUCCU</name>
<evidence type="ECO:0000313" key="3">
    <source>
        <dbReference type="EMBL" id="KNC31321.1"/>
    </source>
</evidence>
<feature type="coiled-coil region" evidence="1">
    <location>
        <begin position="29"/>
        <end position="226"/>
    </location>
</feature>
<keyword evidence="1" id="KW-0175">Coiled coil</keyword>
<feature type="region of interest" description="Disordered" evidence="2">
    <location>
        <begin position="276"/>
        <end position="301"/>
    </location>
</feature>
<feature type="region of interest" description="Disordered" evidence="2">
    <location>
        <begin position="308"/>
        <end position="327"/>
    </location>
</feature>
<keyword evidence="4" id="KW-1185">Reference proteome</keyword>
<dbReference type="EMBL" id="JRES01000438">
    <property type="protein sequence ID" value="KNC31321.1"/>
    <property type="molecule type" value="Genomic_DNA"/>
</dbReference>
<organism evidence="3 4">
    <name type="scientific">Lucilia cuprina</name>
    <name type="common">Green bottle fly</name>
    <name type="synonym">Australian sheep blowfly</name>
    <dbReference type="NCBI Taxonomy" id="7375"/>
    <lineage>
        <taxon>Eukaryota</taxon>
        <taxon>Metazoa</taxon>
        <taxon>Ecdysozoa</taxon>
        <taxon>Arthropoda</taxon>
        <taxon>Hexapoda</taxon>
        <taxon>Insecta</taxon>
        <taxon>Pterygota</taxon>
        <taxon>Neoptera</taxon>
        <taxon>Endopterygota</taxon>
        <taxon>Diptera</taxon>
        <taxon>Brachycera</taxon>
        <taxon>Muscomorpha</taxon>
        <taxon>Oestroidea</taxon>
        <taxon>Calliphoridae</taxon>
        <taxon>Luciliinae</taxon>
        <taxon>Lucilia</taxon>
    </lineage>
</organism>
<protein>
    <submittedName>
        <fullName evidence="3">Uncharacterized protein</fullName>
    </submittedName>
</protein>
<dbReference type="OrthoDB" id="8037445at2759"/>
<feature type="region of interest" description="Disordered" evidence="2">
    <location>
        <begin position="333"/>
        <end position="386"/>
    </location>
</feature>
<sequence length="416" mass="48913">MTKEANKTKLPTKKVIASPKTNSEFDVFLKNQQNIVARLKTELKSAISKVKHGDCDTAEQRKRFLELEQSINQRDGEIHTLTTNLEKLKEENKHILMEFNMFKNKFCQLETEYDNNLQQVKEENEKLLEQLQKQETTENQHIEELSFSCQELQQKLQDNLKDFTDLNELHKETVHNYEQMKIKFEEQEKEFALYKDQVYEERNLEIERYKLEFAKLSNELREKDDMLQQCIADKNLLEKEKNLVIDGLNNKIYRIEKAFNQPTKVVTPMVTLPQQVDNFDNNSTSESSNDNVATSKSQVRRPLEILSMQSLSNNENQKTEQNQEQRNYKFKRPIQPTTSSQQTNVATNLNTNNRKRRNQPQRPGAVKNYNEFSMSSSDDDSNYNGFSQLLWRPNAECYVPDTDASEGFAKPKRNKK</sequence>
<feature type="compositionally biased region" description="Basic and acidic residues" evidence="2">
    <location>
        <begin position="317"/>
        <end position="327"/>
    </location>
</feature>
<dbReference type="AlphaFoldDB" id="A0A0L0CGF3"/>
<evidence type="ECO:0000256" key="2">
    <source>
        <dbReference type="SAM" id="MobiDB-lite"/>
    </source>
</evidence>
<evidence type="ECO:0000256" key="1">
    <source>
        <dbReference type="SAM" id="Coils"/>
    </source>
</evidence>
<accession>A0A0L0CGF3</accession>
<reference evidence="3 4" key="1">
    <citation type="journal article" date="2015" name="Nat. Commun.">
        <title>Lucilia cuprina genome unlocks parasitic fly biology to underpin future interventions.</title>
        <authorList>
            <person name="Anstead C.A."/>
            <person name="Korhonen P.K."/>
            <person name="Young N.D."/>
            <person name="Hall R.S."/>
            <person name="Jex A.R."/>
            <person name="Murali S.C."/>
            <person name="Hughes D.S."/>
            <person name="Lee S.F."/>
            <person name="Perry T."/>
            <person name="Stroehlein A.J."/>
            <person name="Ansell B.R."/>
            <person name="Breugelmans B."/>
            <person name="Hofmann A."/>
            <person name="Qu J."/>
            <person name="Dugan S."/>
            <person name="Lee S.L."/>
            <person name="Chao H."/>
            <person name="Dinh H."/>
            <person name="Han Y."/>
            <person name="Doddapaneni H.V."/>
            <person name="Worley K.C."/>
            <person name="Muzny D.M."/>
            <person name="Ioannidis P."/>
            <person name="Waterhouse R.M."/>
            <person name="Zdobnov E.M."/>
            <person name="James P.J."/>
            <person name="Bagnall N.H."/>
            <person name="Kotze A.C."/>
            <person name="Gibbs R.A."/>
            <person name="Richards S."/>
            <person name="Batterham P."/>
            <person name="Gasser R.B."/>
        </authorList>
    </citation>
    <scope>NUCLEOTIDE SEQUENCE [LARGE SCALE GENOMIC DNA]</scope>
    <source>
        <strain evidence="3 4">LS</strain>
        <tissue evidence="3">Full body</tissue>
    </source>
</reference>
<evidence type="ECO:0000313" key="4">
    <source>
        <dbReference type="Proteomes" id="UP000037069"/>
    </source>
</evidence>
<gene>
    <name evidence="3" type="ORF">FF38_14306</name>
</gene>
<comment type="caution">
    <text evidence="3">The sequence shown here is derived from an EMBL/GenBank/DDBJ whole genome shotgun (WGS) entry which is preliminary data.</text>
</comment>
<dbReference type="Proteomes" id="UP000037069">
    <property type="component" value="Unassembled WGS sequence"/>
</dbReference>
<proteinExistence type="predicted"/>
<feature type="compositionally biased region" description="Low complexity" evidence="2">
    <location>
        <begin position="277"/>
        <end position="291"/>
    </location>
</feature>